<evidence type="ECO:0000256" key="6">
    <source>
        <dbReference type="PIRSR" id="PIRSR004789-50"/>
    </source>
</evidence>
<evidence type="ECO:0000256" key="7">
    <source>
        <dbReference type="PIRSR" id="PIRSR004789-51"/>
    </source>
</evidence>
<dbReference type="Gene3D" id="3.60.21.10">
    <property type="match status" value="1"/>
</dbReference>
<gene>
    <name evidence="8" type="ORF">C6Y45_04560</name>
</gene>
<dbReference type="PIRSF" id="PIRSF004789">
    <property type="entry name" value="DR1281"/>
    <property type="match status" value="1"/>
</dbReference>
<dbReference type="EMBL" id="PZJJ01000005">
    <property type="protein sequence ID" value="PTL39598.1"/>
    <property type="molecule type" value="Genomic_DNA"/>
</dbReference>
<dbReference type="AlphaFoldDB" id="A0A2T4U875"/>
<feature type="binding site" evidence="7">
    <location>
        <position position="39"/>
    </location>
    <ligand>
        <name>Fe cation</name>
        <dbReference type="ChEBI" id="CHEBI:24875"/>
        <label>1</label>
    </ligand>
</feature>
<evidence type="ECO:0000313" key="9">
    <source>
        <dbReference type="Proteomes" id="UP000240509"/>
    </source>
</evidence>
<dbReference type="PANTHER" id="PTHR36303:SF1">
    <property type="entry name" value="2',3'-CYCLIC-NUCLEOTIDE 2'-PHOSPHODIESTERASE"/>
    <property type="match status" value="1"/>
</dbReference>
<evidence type="ECO:0000256" key="5">
    <source>
        <dbReference type="ARBA" id="ARBA00061401"/>
    </source>
</evidence>
<accession>A0A2T4U875</accession>
<organism evidence="8 9">
    <name type="scientific">Alkalicoccus saliphilus</name>
    <dbReference type="NCBI Taxonomy" id="200989"/>
    <lineage>
        <taxon>Bacteria</taxon>
        <taxon>Bacillati</taxon>
        <taxon>Bacillota</taxon>
        <taxon>Bacilli</taxon>
        <taxon>Bacillales</taxon>
        <taxon>Bacillaceae</taxon>
        <taxon>Alkalicoccus</taxon>
    </lineage>
</organism>
<dbReference type="NCBIfam" id="TIGR00282">
    <property type="entry name" value="TIGR00282 family metallophosphoesterase"/>
    <property type="match status" value="1"/>
</dbReference>
<protein>
    <submittedName>
        <fullName evidence="8">TIGR00282 family metallophosphoesterase</fullName>
    </submittedName>
</protein>
<comment type="caution">
    <text evidence="8">The sequence shown here is derived from an EMBL/GenBank/DDBJ whole genome shotgun (WGS) entry which is preliminary data.</text>
</comment>
<sequence length="264" mass="28915">MKIMFIGDIVGSPGRDIWKQYAARLKSKYKPGLTIVNGENAAAGKGITKKIYHELLEAGADILTMGNHTWDKKEIFDFVSEADKMVRPANFPPGVPGEGLRYIKSGKKKVAVINLQGRTFMPPIDCPFQKADELVAAAEKETSIIFVDFHAEATSEKQALAWYLNGRVSAVIGTHTHVPTADNRILDKGTAYMSDAGMTGPHNGILGMDREVIINRFLTGLPGRFEVTDGPVQLNGIVVEIDDTTGRSTSIQRIHISEDAPFFD</sequence>
<keyword evidence="3" id="KW-0378">Hydrolase</keyword>
<feature type="binding site" evidence="7">
    <location>
        <position position="67"/>
    </location>
    <ligand>
        <name>Fe cation</name>
        <dbReference type="ChEBI" id="CHEBI:24875"/>
        <label>2</label>
    </ligand>
</feature>
<dbReference type="GO" id="GO:0004113">
    <property type="term" value="F:2',3'-cyclic-nucleotide 3'-phosphodiesterase activity"/>
    <property type="evidence" value="ECO:0007669"/>
    <property type="project" value="TreeGrafter"/>
</dbReference>
<keyword evidence="9" id="KW-1185">Reference proteome</keyword>
<dbReference type="OrthoDB" id="9801109at2"/>
<comment type="cofactor">
    <cofactor evidence="1">
        <name>Fe(3+)</name>
        <dbReference type="ChEBI" id="CHEBI:29034"/>
    </cofactor>
</comment>
<evidence type="ECO:0000256" key="3">
    <source>
        <dbReference type="ARBA" id="ARBA00022801"/>
    </source>
</evidence>
<feature type="binding site" evidence="7">
    <location>
        <position position="40"/>
    </location>
    <ligand>
        <name>Fe cation</name>
        <dbReference type="ChEBI" id="CHEBI:24875"/>
        <label>1</label>
    </ligand>
</feature>
<dbReference type="FunFam" id="3.60.21.10:FF:000016">
    <property type="entry name" value="Putative metallophosphoesterase"/>
    <property type="match status" value="1"/>
</dbReference>
<name>A0A2T4U875_9BACI</name>
<keyword evidence="2 7" id="KW-0479">Metal-binding</keyword>
<dbReference type="Pfam" id="PF13277">
    <property type="entry name" value="YmdB"/>
    <property type="match status" value="1"/>
</dbReference>
<keyword evidence="4" id="KW-0408">Iron</keyword>
<feature type="active site" description="Proton donor" evidence="6">
    <location>
        <position position="68"/>
    </location>
</feature>
<feature type="binding site" evidence="7">
    <location>
        <position position="177"/>
    </location>
    <ligand>
        <name>Fe cation</name>
        <dbReference type="ChEBI" id="CHEBI:24875"/>
        <label>1</label>
    </ligand>
</feature>
<feature type="binding site" evidence="7">
    <location>
        <position position="39"/>
    </location>
    <ligand>
        <name>Fe cation</name>
        <dbReference type="ChEBI" id="CHEBI:24875"/>
        <label>2</label>
    </ligand>
</feature>
<dbReference type="InterPro" id="IPR005235">
    <property type="entry name" value="YmdB-like"/>
</dbReference>
<feature type="binding site" evidence="7">
    <location>
        <position position="8"/>
    </location>
    <ligand>
        <name>Fe cation</name>
        <dbReference type="ChEBI" id="CHEBI:24875"/>
        <label>1</label>
    </ligand>
</feature>
<dbReference type="RefSeq" id="WP_107583855.1">
    <property type="nucleotide sequence ID" value="NZ_PZJJ01000005.1"/>
</dbReference>
<dbReference type="SUPFAM" id="SSF56300">
    <property type="entry name" value="Metallo-dependent phosphatases"/>
    <property type="match status" value="1"/>
</dbReference>
<dbReference type="Proteomes" id="UP000240509">
    <property type="component" value="Unassembled WGS sequence"/>
</dbReference>
<dbReference type="GO" id="GO:0046872">
    <property type="term" value="F:metal ion binding"/>
    <property type="evidence" value="ECO:0007669"/>
    <property type="project" value="UniProtKB-KW"/>
</dbReference>
<evidence type="ECO:0000256" key="2">
    <source>
        <dbReference type="ARBA" id="ARBA00022723"/>
    </source>
</evidence>
<evidence type="ECO:0000256" key="4">
    <source>
        <dbReference type="ARBA" id="ARBA00023004"/>
    </source>
</evidence>
<dbReference type="CDD" id="cd07382">
    <property type="entry name" value="MPP_DR1281"/>
    <property type="match status" value="1"/>
</dbReference>
<reference evidence="8 9" key="1">
    <citation type="submission" date="2018-03" db="EMBL/GenBank/DDBJ databases">
        <title>Alkalicoccus saliphilus sp. nov., isolated from a mineral pool.</title>
        <authorList>
            <person name="Zhao B."/>
        </authorList>
    </citation>
    <scope>NUCLEOTIDE SEQUENCE [LARGE SCALE GENOMIC DNA]</scope>
    <source>
        <strain evidence="8 9">6AG</strain>
    </source>
</reference>
<proteinExistence type="inferred from homology"/>
<comment type="similarity">
    <text evidence="5">Belongs to the YmdB-like family.</text>
</comment>
<dbReference type="PANTHER" id="PTHR36303">
    <property type="entry name" value="2',3'-CYCLIC-NUCLEOTIDE 2'-PHOSPHODIESTERASE"/>
    <property type="match status" value="1"/>
</dbReference>
<feature type="binding site" evidence="7">
    <location>
        <position position="175"/>
    </location>
    <ligand>
        <name>Fe cation</name>
        <dbReference type="ChEBI" id="CHEBI:24875"/>
        <label>2</label>
    </ligand>
</feature>
<dbReference type="InterPro" id="IPR029052">
    <property type="entry name" value="Metallo-depent_PP-like"/>
</dbReference>
<evidence type="ECO:0000313" key="8">
    <source>
        <dbReference type="EMBL" id="PTL39598.1"/>
    </source>
</evidence>
<feature type="binding site" evidence="7">
    <location>
        <position position="150"/>
    </location>
    <ligand>
        <name>Fe cation</name>
        <dbReference type="ChEBI" id="CHEBI:24875"/>
        <label>2</label>
    </ligand>
</feature>
<evidence type="ECO:0000256" key="1">
    <source>
        <dbReference type="ARBA" id="ARBA00001965"/>
    </source>
</evidence>